<dbReference type="SUPFAM" id="SSF63411">
    <property type="entry name" value="LuxS/MPP-like metallohydrolase"/>
    <property type="match status" value="1"/>
</dbReference>
<dbReference type="Proteomes" id="UP000095765">
    <property type="component" value="Unassembled WGS sequence"/>
</dbReference>
<dbReference type="RefSeq" id="WP_055245804.1">
    <property type="nucleotide sequence ID" value="NZ_CABIWA010000033.1"/>
</dbReference>
<dbReference type="EC" id="4.4.1.21" evidence="5"/>
<keyword evidence="8" id="KW-0479">Metal-binding</keyword>
<protein>
    <recommendedName>
        <fullName evidence="6">S-ribosylhomocysteine lyase</fullName>
        <ecNumber evidence="5">4.4.1.21</ecNumber>
    </recommendedName>
    <alternativeName>
        <fullName evidence="13">AI-2 synthesis protein</fullName>
    </alternativeName>
    <alternativeName>
        <fullName evidence="14">Autoinducer-2 production protein LuxS</fullName>
    </alternativeName>
</protein>
<evidence type="ECO:0000256" key="2">
    <source>
        <dbReference type="ARBA" id="ARBA00001962"/>
    </source>
</evidence>
<name>A0A174TAD2_9FIRM</name>
<comment type="function">
    <text evidence="12">Involved in the synthesis of autoinducer 2 (AI-2) which is secreted by bacteria and is used to communicate both the cell density and the metabolic potential of the environment. The regulation of gene expression in response to changes in cell density is called quorum sensing. Catalyzes the transformation of S-ribosylhomocysteine (RHC) to homocysteine (HC) and 4,5-dihydroxy-2,3-pentadione (DPD).</text>
</comment>
<dbReference type="InterPro" id="IPR037005">
    <property type="entry name" value="LuxS_sf"/>
</dbReference>
<proteinExistence type="inferred from homology"/>
<keyword evidence="9" id="KW-0071">Autoinducer synthesis</keyword>
<dbReference type="PANTHER" id="PTHR35799">
    <property type="entry name" value="S-RIBOSYLHOMOCYSTEINE LYASE"/>
    <property type="match status" value="1"/>
</dbReference>
<evidence type="ECO:0000256" key="7">
    <source>
        <dbReference type="ARBA" id="ARBA00022654"/>
    </source>
</evidence>
<dbReference type="EMBL" id="CZBE01000024">
    <property type="protein sequence ID" value="CUQ06712.1"/>
    <property type="molecule type" value="Genomic_DNA"/>
</dbReference>
<dbReference type="OrthoDB" id="9788129at2"/>
<evidence type="ECO:0000256" key="3">
    <source>
        <dbReference type="ARBA" id="ARBA00007311"/>
    </source>
</evidence>
<comment type="cofactor">
    <cofactor evidence="2">
        <name>Fe cation</name>
        <dbReference type="ChEBI" id="CHEBI:24875"/>
    </cofactor>
</comment>
<dbReference type="NCBIfam" id="NF002604">
    <property type="entry name" value="PRK02260.1-4"/>
    <property type="match status" value="1"/>
</dbReference>
<dbReference type="Gene3D" id="3.30.1360.80">
    <property type="entry name" value="S-ribosylhomocysteinase (LuxS)"/>
    <property type="match status" value="1"/>
</dbReference>
<evidence type="ECO:0000256" key="11">
    <source>
        <dbReference type="ARBA" id="ARBA00023239"/>
    </source>
</evidence>
<organism evidence="15 16">
    <name type="scientific">Anaerotruncus colihominis</name>
    <dbReference type="NCBI Taxonomy" id="169435"/>
    <lineage>
        <taxon>Bacteria</taxon>
        <taxon>Bacillati</taxon>
        <taxon>Bacillota</taxon>
        <taxon>Clostridia</taxon>
        <taxon>Eubacteriales</taxon>
        <taxon>Oscillospiraceae</taxon>
        <taxon>Anaerotruncus</taxon>
    </lineage>
</organism>
<dbReference type="GO" id="GO:0043768">
    <property type="term" value="F:S-ribosylhomocysteine lyase activity"/>
    <property type="evidence" value="ECO:0007669"/>
    <property type="project" value="UniProtKB-EC"/>
</dbReference>
<evidence type="ECO:0000313" key="16">
    <source>
        <dbReference type="Proteomes" id="UP000095765"/>
    </source>
</evidence>
<dbReference type="InterPro" id="IPR003815">
    <property type="entry name" value="S-ribosylhomocysteinase"/>
</dbReference>
<dbReference type="Pfam" id="PF02664">
    <property type="entry name" value="LuxS"/>
    <property type="match status" value="1"/>
</dbReference>
<evidence type="ECO:0000256" key="1">
    <source>
        <dbReference type="ARBA" id="ARBA00000297"/>
    </source>
</evidence>
<reference evidence="15 16" key="1">
    <citation type="submission" date="2015-09" db="EMBL/GenBank/DDBJ databases">
        <authorList>
            <consortium name="Pathogen Informatics"/>
        </authorList>
    </citation>
    <scope>NUCLEOTIDE SEQUENCE [LARGE SCALE GENOMIC DNA]</scope>
    <source>
        <strain evidence="15 16">2789STDY5834939</strain>
    </source>
</reference>
<comment type="subunit">
    <text evidence="4">Homodimer.</text>
</comment>
<dbReference type="PRINTS" id="PR01487">
    <property type="entry name" value="LUXSPROTEIN"/>
</dbReference>
<evidence type="ECO:0000256" key="14">
    <source>
        <dbReference type="ARBA" id="ARBA00031777"/>
    </source>
</evidence>
<sequence>MERIASFSVDHTKLKPGLYVSRVDGDVVTYDIRMRRPNAGSYLSNGVLHTYEHLFATYVRNTSYGDRIIYVGPMGCRTGFYFLTRDSISRQEAIDLLKQTFAFIASYEGEIPGAAEAECGNYREHDLAGARKAAEEMQAVLADWTPEKMEYEA</sequence>
<evidence type="ECO:0000256" key="13">
    <source>
        <dbReference type="ARBA" id="ARBA00030600"/>
    </source>
</evidence>
<evidence type="ECO:0000256" key="6">
    <source>
        <dbReference type="ARBA" id="ARBA00015130"/>
    </source>
</evidence>
<evidence type="ECO:0000256" key="4">
    <source>
        <dbReference type="ARBA" id="ARBA00011738"/>
    </source>
</evidence>
<dbReference type="PANTHER" id="PTHR35799:SF1">
    <property type="entry name" value="S-RIBOSYLHOMOCYSTEINE LYASE"/>
    <property type="match status" value="1"/>
</dbReference>
<comment type="similarity">
    <text evidence="3">Belongs to the LuxS family.</text>
</comment>
<evidence type="ECO:0000256" key="5">
    <source>
        <dbReference type="ARBA" id="ARBA00012240"/>
    </source>
</evidence>
<gene>
    <name evidence="15" type="primary">luxS</name>
    <name evidence="15" type="ORF">ERS852551_02976</name>
</gene>
<keyword evidence="10" id="KW-0408">Iron</keyword>
<evidence type="ECO:0000256" key="12">
    <source>
        <dbReference type="ARBA" id="ARBA00024654"/>
    </source>
</evidence>
<accession>A0A174TAD2</accession>
<comment type="catalytic activity">
    <reaction evidence="1">
        <text>S-(5-deoxy-D-ribos-5-yl)-L-homocysteine = (S)-4,5-dihydroxypentane-2,3-dione + L-homocysteine</text>
        <dbReference type="Rhea" id="RHEA:17753"/>
        <dbReference type="ChEBI" id="CHEBI:29484"/>
        <dbReference type="ChEBI" id="CHEBI:58195"/>
        <dbReference type="ChEBI" id="CHEBI:58199"/>
        <dbReference type="EC" id="4.4.1.21"/>
    </reaction>
</comment>
<dbReference type="InterPro" id="IPR011249">
    <property type="entry name" value="Metalloenz_LuxS/M16"/>
</dbReference>
<dbReference type="AlphaFoldDB" id="A0A174TAD2"/>
<evidence type="ECO:0000256" key="9">
    <source>
        <dbReference type="ARBA" id="ARBA00022929"/>
    </source>
</evidence>
<evidence type="ECO:0000256" key="10">
    <source>
        <dbReference type="ARBA" id="ARBA00023004"/>
    </source>
</evidence>
<dbReference type="GO" id="GO:0005506">
    <property type="term" value="F:iron ion binding"/>
    <property type="evidence" value="ECO:0007669"/>
    <property type="project" value="InterPro"/>
</dbReference>
<evidence type="ECO:0000256" key="8">
    <source>
        <dbReference type="ARBA" id="ARBA00022723"/>
    </source>
</evidence>
<keyword evidence="7" id="KW-0673">Quorum sensing</keyword>
<keyword evidence="11 15" id="KW-0456">Lyase</keyword>
<dbReference type="GO" id="GO:0009372">
    <property type="term" value="P:quorum sensing"/>
    <property type="evidence" value="ECO:0007669"/>
    <property type="project" value="UniProtKB-KW"/>
</dbReference>
<evidence type="ECO:0000313" key="15">
    <source>
        <dbReference type="EMBL" id="CUQ06712.1"/>
    </source>
</evidence>